<gene>
    <name evidence="2" type="ORF">SDC9_45334</name>
</gene>
<keyword evidence="1" id="KW-0175">Coiled coil</keyword>
<evidence type="ECO:0000256" key="1">
    <source>
        <dbReference type="SAM" id="Coils"/>
    </source>
</evidence>
<comment type="caution">
    <text evidence="2">The sequence shown here is derived from an EMBL/GenBank/DDBJ whole genome shotgun (WGS) entry which is preliminary data.</text>
</comment>
<evidence type="ECO:0000313" key="2">
    <source>
        <dbReference type="EMBL" id="MPL99119.1"/>
    </source>
</evidence>
<reference evidence="2" key="1">
    <citation type="submission" date="2019-08" db="EMBL/GenBank/DDBJ databases">
        <authorList>
            <person name="Kucharzyk K."/>
            <person name="Murdoch R.W."/>
            <person name="Higgins S."/>
            <person name="Loffler F."/>
        </authorList>
    </citation>
    <scope>NUCLEOTIDE SEQUENCE</scope>
</reference>
<name>A0A644W5T0_9ZZZZ</name>
<dbReference type="AlphaFoldDB" id="A0A644W5T0"/>
<proteinExistence type="predicted"/>
<accession>A0A644W5T0</accession>
<dbReference type="EMBL" id="VSSQ01000648">
    <property type="protein sequence ID" value="MPL99119.1"/>
    <property type="molecule type" value="Genomic_DNA"/>
</dbReference>
<feature type="coiled-coil region" evidence="1">
    <location>
        <begin position="61"/>
        <end position="88"/>
    </location>
</feature>
<sequence length="118" mass="13753">MVQYIRGEIMLENRCFCEKCNKIQNIKVDSCTEIKEFNIGKVAYNKLYGKCSVCNNEVYSSELSKKNKKEINKKIKELEDEVTILKIIESNKKGTLVLREDEKDILNEIKSILSKNKK</sequence>
<protein>
    <submittedName>
        <fullName evidence="2">Uncharacterized protein</fullName>
    </submittedName>
</protein>
<organism evidence="2">
    <name type="scientific">bioreactor metagenome</name>
    <dbReference type="NCBI Taxonomy" id="1076179"/>
    <lineage>
        <taxon>unclassified sequences</taxon>
        <taxon>metagenomes</taxon>
        <taxon>ecological metagenomes</taxon>
    </lineage>
</organism>